<dbReference type="PROSITE" id="PS50888">
    <property type="entry name" value="BHLH"/>
    <property type="match status" value="1"/>
</dbReference>
<dbReference type="Pfam" id="PF00010">
    <property type="entry name" value="HLH"/>
    <property type="match status" value="1"/>
</dbReference>
<feature type="domain" description="BHLH" evidence="7">
    <location>
        <begin position="304"/>
        <end position="353"/>
    </location>
</feature>
<evidence type="ECO:0000256" key="5">
    <source>
        <dbReference type="ARBA" id="ARBA00023242"/>
    </source>
</evidence>
<dbReference type="AlphaFoldDB" id="A0A194YNA4"/>
<keyword evidence="9" id="KW-1185">Reference proteome</keyword>
<reference evidence="9" key="3">
    <citation type="journal article" date="2018" name="Plant J.">
        <title>The Sorghum bicolor reference genome: improved assembly, gene annotations, a transcriptome atlas, and signatures of genome organization.</title>
        <authorList>
            <person name="McCormick R.F."/>
            <person name="Truong S.K."/>
            <person name="Sreedasyam A."/>
            <person name="Jenkins J."/>
            <person name="Shu S."/>
            <person name="Sims D."/>
            <person name="Kennedy M."/>
            <person name="Amirebrahimi M."/>
            <person name="Weers B.D."/>
            <person name="McKinley B."/>
            <person name="Mattison A."/>
            <person name="Morishige D.T."/>
            <person name="Grimwood J."/>
            <person name="Schmutz J."/>
            <person name="Mullet J.E."/>
        </authorList>
    </citation>
    <scope>NUCLEOTIDE SEQUENCE [LARGE SCALE GENOMIC DNA]</scope>
    <source>
        <strain evidence="9">cv. BTx623</strain>
    </source>
</reference>
<dbReference type="STRING" id="4558.A0A194YNA4"/>
<keyword evidence="3" id="KW-0805">Transcription regulation</keyword>
<dbReference type="Gramene" id="OQU84236">
    <property type="protein sequence ID" value="OQU84236"/>
    <property type="gene ID" value="SORBI_3004G017500"/>
</dbReference>
<sequence>MGGGGHSCVAAAGDGAGASMEAALRTLVGVDAWDYCIYWRLSPDQRFLEMTGFCCSSEFEAQLSALGDLPPSIQLDSSSAGMHAEAMVSNQPIWQSSRVSELQTSYSSEPIGSGGGPRTRLLVPVAGGLVELFAARYMAEEEQMAELVMAQCGVPGGAEAGEGGGGVHAWQPGFAWDGAADASRGMMYGGAAVPPSLGLFDAAGSVAADPFQAVVVQQAPGAGGGGGVDDAGWQYAAAAAAAGSELAAVQQEPQPPQPQPRGADSGSEGSDMQVDPEDDGDGDGDVDAQGRGGGGGGGKGGGKRQQCKNLVAERRRRKKLNDRLYKLRSLVPNISKMDRASILGDAIDYIVGLQNQVKALQDELEDPADGGAPDVLLDHPPPASLVGLENDDSPRTSHHLPLAGSKRSRAAVQAAEEEKGHDMEPQVEVRQVEANEFFLQMLCERKPGRFVQIMDSIAALGLEVTNVNVTSHESLVLNVFRAARRDSEVAVQADRVRDSLLEVTREPYGVWSSAAPPVGVGMSGGGIVDVKLDGVDVKLDGIIDGQAAPGVAVAVGEDQYGGYNHLLQYLA</sequence>
<evidence type="ECO:0000259" key="7">
    <source>
        <dbReference type="PROSITE" id="PS50888"/>
    </source>
</evidence>
<dbReference type="Gramene" id="KXG29314">
    <property type="protein sequence ID" value="KXG29314"/>
    <property type="gene ID" value="SORBI_3004G017500"/>
</dbReference>
<dbReference type="CDD" id="cd11443">
    <property type="entry name" value="bHLH_AtAMS_like"/>
    <property type="match status" value="1"/>
</dbReference>
<proteinExistence type="inferred from homology"/>
<feature type="compositionally biased region" description="Gly residues" evidence="6">
    <location>
        <begin position="290"/>
        <end position="300"/>
    </location>
</feature>
<evidence type="ECO:0000256" key="2">
    <source>
        <dbReference type="ARBA" id="ARBA00005510"/>
    </source>
</evidence>
<dbReference type="Gene3D" id="4.10.280.10">
    <property type="entry name" value="Helix-loop-helix DNA-binding domain"/>
    <property type="match status" value="1"/>
</dbReference>
<accession>A0A194YNA4</accession>
<keyword evidence="4" id="KW-0804">Transcription</keyword>
<dbReference type="EMBL" id="CM000763">
    <property type="protein sequence ID" value="OQU84236.1"/>
    <property type="molecule type" value="Genomic_DNA"/>
</dbReference>
<dbReference type="InterPro" id="IPR036638">
    <property type="entry name" value="HLH_DNA-bd_sf"/>
</dbReference>
<dbReference type="InParanoid" id="A0A194YNA4"/>
<feature type="region of interest" description="Disordered" evidence="6">
    <location>
        <begin position="246"/>
        <end position="309"/>
    </location>
</feature>
<dbReference type="SMART" id="SM00353">
    <property type="entry name" value="HLH"/>
    <property type="match status" value="1"/>
</dbReference>
<evidence type="ECO:0000256" key="1">
    <source>
        <dbReference type="ARBA" id="ARBA00004123"/>
    </source>
</evidence>
<dbReference type="EMBL" id="CM000763">
    <property type="protein sequence ID" value="KXG29314.1"/>
    <property type="molecule type" value="Genomic_DNA"/>
</dbReference>
<dbReference type="InterPro" id="IPR051358">
    <property type="entry name" value="TF_AMS/ICE1/BHLH6-like"/>
</dbReference>
<dbReference type="OrthoDB" id="1890947at2759"/>
<dbReference type="InterPro" id="IPR054502">
    <property type="entry name" value="bHLH-TF_ACT-like_plant"/>
</dbReference>
<comment type="similarity">
    <text evidence="2">Belongs to the bHLH protein family.</text>
</comment>
<feature type="region of interest" description="Disordered" evidence="6">
    <location>
        <begin position="365"/>
        <end position="424"/>
    </location>
</feature>
<feature type="compositionally biased region" description="Acidic residues" evidence="6">
    <location>
        <begin position="274"/>
        <end position="286"/>
    </location>
</feature>
<dbReference type="Proteomes" id="UP000000768">
    <property type="component" value="Chromosome 4"/>
</dbReference>
<dbReference type="Pfam" id="PF22754">
    <property type="entry name" value="bHLH-TF_ACT-like_plant"/>
    <property type="match status" value="1"/>
</dbReference>
<comment type="subcellular location">
    <subcellularLocation>
        <location evidence="1">Nucleus</location>
    </subcellularLocation>
</comment>
<evidence type="ECO:0000313" key="8">
    <source>
        <dbReference type="EMBL" id="KXG29315.1"/>
    </source>
</evidence>
<dbReference type="PANTHER" id="PTHR31945:SF11">
    <property type="entry name" value="TRANSCRIPTION FACTOR ABORTED MICROSPORES"/>
    <property type="match status" value="1"/>
</dbReference>
<dbReference type="GO" id="GO:0005634">
    <property type="term" value="C:nucleus"/>
    <property type="evidence" value="ECO:0000318"/>
    <property type="project" value="GO_Central"/>
</dbReference>
<dbReference type="PANTHER" id="PTHR31945">
    <property type="entry name" value="TRANSCRIPTION FACTOR SCREAM2-RELATED"/>
    <property type="match status" value="1"/>
</dbReference>
<dbReference type="GO" id="GO:0046983">
    <property type="term" value="F:protein dimerization activity"/>
    <property type="evidence" value="ECO:0007669"/>
    <property type="project" value="InterPro"/>
</dbReference>
<reference evidence="8" key="2">
    <citation type="submission" date="2017-02" db="EMBL/GenBank/DDBJ databases">
        <title>WGS assembly of Sorghum bicolor.</title>
        <authorList>
            <person name="Paterson A."/>
            <person name="Mullet J."/>
            <person name="Bowers J."/>
            <person name="Bruggmann R."/>
            <person name="Dubchak I."/>
            <person name="Grimwood J."/>
            <person name="Gundlach H."/>
            <person name="Haberer G."/>
            <person name="Hellsten U."/>
            <person name="Mitros T."/>
            <person name="Poliakov A."/>
            <person name="Schmutz J."/>
            <person name="Spannagl M."/>
            <person name="Tang H."/>
            <person name="Wang X."/>
            <person name="Wicker T."/>
            <person name="Bharti A."/>
            <person name="Chapman J."/>
            <person name="Feltus F."/>
            <person name="Gowik U."/>
            <person name="Grigoriev I."/>
            <person name="Lyons E."/>
            <person name="Maher C."/>
            <person name="Martis M."/>
            <person name="Narechania A."/>
            <person name="Otillar R."/>
            <person name="Penning B."/>
            <person name="Salamov A."/>
            <person name="Wang Y."/>
            <person name="Zhang L."/>
            <person name="Carpita N."/>
            <person name="Freeling M."/>
            <person name="Gingle A."/>
            <person name="Hash C."/>
            <person name="Keller B."/>
            <person name="Klein P."/>
            <person name="Kresovich S."/>
            <person name="Mccann M."/>
            <person name="Ming R."/>
            <person name="Peterson D."/>
            <person name="Rahman M."/>
            <person name="Ware D."/>
            <person name="Westhoff P."/>
            <person name="Mayer K."/>
            <person name="Messing J."/>
            <person name="Sims D."/>
            <person name="Jenkins J."/>
            <person name="Shu S."/>
            <person name="Rokhsar D."/>
        </authorList>
    </citation>
    <scope>NUCLEOTIDE SEQUENCE</scope>
</reference>
<dbReference type="InterPro" id="IPR011598">
    <property type="entry name" value="bHLH_dom"/>
</dbReference>
<evidence type="ECO:0000313" key="9">
    <source>
        <dbReference type="Proteomes" id="UP000000768"/>
    </source>
</evidence>
<dbReference type="SUPFAM" id="SSF47459">
    <property type="entry name" value="HLH, helix-loop-helix DNA-binding domain"/>
    <property type="match status" value="1"/>
</dbReference>
<gene>
    <name evidence="8" type="ORF">SORBI_3004G017500</name>
</gene>
<name>A0A194YNA4_SORBI</name>
<dbReference type="GO" id="GO:0043565">
    <property type="term" value="F:sequence-specific DNA binding"/>
    <property type="evidence" value="ECO:0000318"/>
    <property type="project" value="GO_Central"/>
</dbReference>
<dbReference type="eggNOG" id="ENOG502QQUB">
    <property type="taxonomic scope" value="Eukaryota"/>
</dbReference>
<dbReference type="FunCoup" id="A0A194YNA4">
    <property type="interactions" value="821"/>
</dbReference>
<reference evidence="8 9" key="1">
    <citation type="journal article" date="2009" name="Nature">
        <title>The Sorghum bicolor genome and the diversification of grasses.</title>
        <authorList>
            <person name="Paterson A.H."/>
            <person name="Bowers J.E."/>
            <person name="Bruggmann R."/>
            <person name="Dubchak I."/>
            <person name="Grimwood J."/>
            <person name="Gundlach H."/>
            <person name="Haberer G."/>
            <person name="Hellsten U."/>
            <person name="Mitros T."/>
            <person name="Poliakov A."/>
            <person name="Schmutz J."/>
            <person name="Spannagl M."/>
            <person name="Tang H."/>
            <person name="Wang X."/>
            <person name="Wicker T."/>
            <person name="Bharti A.K."/>
            <person name="Chapman J."/>
            <person name="Feltus F.A."/>
            <person name="Gowik U."/>
            <person name="Grigoriev I.V."/>
            <person name="Lyons E."/>
            <person name="Maher C.A."/>
            <person name="Martis M."/>
            <person name="Narechania A."/>
            <person name="Otillar R.P."/>
            <person name="Penning B.W."/>
            <person name="Salamov A.A."/>
            <person name="Wang Y."/>
            <person name="Zhang L."/>
            <person name="Carpita N.C."/>
            <person name="Freeling M."/>
            <person name="Gingle A.R."/>
            <person name="Hash C.T."/>
            <person name="Keller B."/>
            <person name="Klein P."/>
            <person name="Kresovich S."/>
            <person name="McCann M.C."/>
            <person name="Ming R."/>
            <person name="Peterson D.G."/>
            <person name="Mehboob-ur-Rahman"/>
            <person name="Ware D."/>
            <person name="Westhoff P."/>
            <person name="Mayer K.F."/>
            <person name="Messing J."/>
            <person name="Rokhsar D.S."/>
        </authorList>
    </citation>
    <scope>NUCLEOTIDE SEQUENCE [LARGE SCALE GENOMIC DNA]</scope>
    <source>
        <strain evidence="9">cv. BTx623</strain>
    </source>
</reference>
<dbReference type="GO" id="GO:0006355">
    <property type="term" value="P:regulation of DNA-templated transcription"/>
    <property type="evidence" value="ECO:0000318"/>
    <property type="project" value="GO_Central"/>
</dbReference>
<keyword evidence="5" id="KW-0539">Nucleus</keyword>
<dbReference type="EMBL" id="CM000763">
    <property type="protein sequence ID" value="KXG29315.1"/>
    <property type="molecule type" value="Genomic_DNA"/>
</dbReference>
<evidence type="ECO:0000256" key="6">
    <source>
        <dbReference type="SAM" id="MobiDB-lite"/>
    </source>
</evidence>
<dbReference type="OMA" id="CERKPGR"/>
<evidence type="ECO:0000256" key="3">
    <source>
        <dbReference type="ARBA" id="ARBA00023015"/>
    </source>
</evidence>
<dbReference type="GO" id="GO:0003700">
    <property type="term" value="F:DNA-binding transcription factor activity"/>
    <property type="evidence" value="ECO:0000318"/>
    <property type="project" value="GO_Central"/>
</dbReference>
<dbReference type="SMR" id="A0A194YNA4"/>
<evidence type="ECO:0000256" key="4">
    <source>
        <dbReference type="ARBA" id="ARBA00023163"/>
    </source>
</evidence>
<organism evidence="8 9">
    <name type="scientific">Sorghum bicolor</name>
    <name type="common">Sorghum</name>
    <name type="synonym">Sorghum vulgare</name>
    <dbReference type="NCBI Taxonomy" id="4558"/>
    <lineage>
        <taxon>Eukaryota</taxon>
        <taxon>Viridiplantae</taxon>
        <taxon>Streptophyta</taxon>
        <taxon>Embryophyta</taxon>
        <taxon>Tracheophyta</taxon>
        <taxon>Spermatophyta</taxon>
        <taxon>Magnoliopsida</taxon>
        <taxon>Liliopsida</taxon>
        <taxon>Poales</taxon>
        <taxon>Poaceae</taxon>
        <taxon>PACMAD clade</taxon>
        <taxon>Panicoideae</taxon>
        <taxon>Andropogonodae</taxon>
        <taxon>Andropogoneae</taxon>
        <taxon>Sorghinae</taxon>
        <taxon>Sorghum</taxon>
    </lineage>
</organism>
<protein>
    <recommendedName>
        <fullName evidence="7">BHLH domain-containing protein</fullName>
    </recommendedName>
</protein>
<dbReference type="GO" id="GO:0048657">
    <property type="term" value="P:anther wall tapetum cell differentiation"/>
    <property type="evidence" value="ECO:0007669"/>
    <property type="project" value="EnsemblPlants"/>
</dbReference>
<dbReference type="Gramene" id="KXG29315">
    <property type="protein sequence ID" value="KXG29315"/>
    <property type="gene ID" value="SORBI_3004G017500"/>
</dbReference>